<organism evidence="1 2">
    <name type="scientific">Nitrobacter hamburgensis (strain DSM 10229 / NCIMB 13809 / X14)</name>
    <dbReference type="NCBI Taxonomy" id="323097"/>
    <lineage>
        <taxon>Bacteria</taxon>
        <taxon>Pseudomonadati</taxon>
        <taxon>Pseudomonadota</taxon>
        <taxon>Alphaproteobacteria</taxon>
        <taxon>Hyphomicrobiales</taxon>
        <taxon>Nitrobacteraceae</taxon>
        <taxon>Nitrobacter</taxon>
    </lineage>
</organism>
<dbReference type="AlphaFoldDB" id="Q1QQA2"/>
<dbReference type="KEGG" id="nha:Nham_0710"/>
<evidence type="ECO:0000313" key="2">
    <source>
        <dbReference type="Proteomes" id="UP000001953"/>
    </source>
</evidence>
<keyword evidence="2" id="KW-1185">Reference proteome</keyword>
<protein>
    <submittedName>
        <fullName evidence="1">Uncharacterized protein</fullName>
    </submittedName>
</protein>
<proteinExistence type="predicted"/>
<dbReference type="STRING" id="323097.Nham_0710"/>
<dbReference type="eggNOG" id="ENOG502ZAZK">
    <property type="taxonomic scope" value="Bacteria"/>
</dbReference>
<dbReference type="HOGENOM" id="CLU_1150904_0_0_5"/>
<evidence type="ECO:0000313" key="1">
    <source>
        <dbReference type="EMBL" id="ABE61595.1"/>
    </source>
</evidence>
<dbReference type="Proteomes" id="UP000001953">
    <property type="component" value="Chromosome"/>
</dbReference>
<name>Q1QQA2_NITHX</name>
<sequence length="241" mass="28023">MKGVSQDQNPPTLRVDLHRQWGSVEPFGKTGQRIDFTPERIAIITRETTVAERRNPRDSFAGHDMRTSWDVLHHAYFSGCALWTYMTTPFLLVMDGFQVREIEPWREGIEIRRGLRATFPATIASHCVEQDFYFGPDMLMRRHDYKVEIAGNFAVVVAKQGRSSWRCRRRPRRALRSARSRGLLRCDACRAVLQALDHPSPGWPRRLAFPIDCEHGQRQSSRRRLFNRKLDQPPSGVEWHA</sequence>
<dbReference type="EMBL" id="CP000319">
    <property type="protein sequence ID" value="ABE61595.1"/>
    <property type="molecule type" value="Genomic_DNA"/>
</dbReference>
<reference evidence="1 2" key="1">
    <citation type="submission" date="2006-03" db="EMBL/GenBank/DDBJ databases">
        <title>Complete sequence of chromosome of Nitrobacter hamburgensis X14.</title>
        <authorList>
            <consortium name="US DOE Joint Genome Institute"/>
            <person name="Copeland A."/>
            <person name="Lucas S."/>
            <person name="Lapidus A."/>
            <person name="Barry K."/>
            <person name="Detter J.C."/>
            <person name="Glavina del Rio T."/>
            <person name="Hammon N."/>
            <person name="Israni S."/>
            <person name="Dalin E."/>
            <person name="Tice H."/>
            <person name="Pitluck S."/>
            <person name="Chain P."/>
            <person name="Malfatti S."/>
            <person name="Shin M."/>
            <person name="Vergez L."/>
            <person name="Schmutz J."/>
            <person name="Larimer F."/>
            <person name="Land M."/>
            <person name="Hauser L."/>
            <person name="Kyrpides N."/>
            <person name="Ivanova N."/>
            <person name="Ward B."/>
            <person name="Arp D."/>
            <person name="Klotz M."/>
            <person name="Stein L."/>
            <person name="O'Mullan G."/>
            <person name="Starkenburg S."/>
            <person name="Sayavedra L."/>
            <person name="Poret-Peterson A.T."/>
            <person name="Gentry M.E."/>
            <person name="Bruce D."/>
            <person name="Richardson P."/>
        </authorList>
    </citation>
    <scope>NUCLEOTIDE SEQUENCE [LARGE SCALE GENOMIC DNA]</scope>
    <source>
        <strain evidence="2">DSM 10229 / NCIMB 13809 / X14</strain>
    </source>
</reference>
<accession>Q1QQA2</accession>
<gene>
    <name evidence="1" type="ordered locus">Nham_0710</name>
</gene>